<keyword evidence="13" id="KW-0460">Magnesium</keyword>
<dbReference type="PANTHER" id="PTHR33254">
    <property type="entry name" value="4-HYDROXY-4-METHYL-2-OXOGLUTARATE ALDOLASE 3-RELATED"/>
    <property type="match status" value="1"/>
</dbReference>
<comment type="catalytic activity">
    <reaction evidence="12">
        <text>oxaloacetate + H(+) = pyruvate + CO2</text>
        <dbReference type="Rhea" id="RHEA:15641"/>
        <dbReference type="ChEBI" id="CHEBI:15361"/>
        <dbReference type="ChEBI" id="CHEBI:15378"/>
        <dbReference type="ChEBI" id="CHEBI:16452"/>
        <dbReference type="ChEBI" id="CHEBI:16526"/>
        <dbReference type="EC" id="4.1.1.112"/>
    </reaction>
</comment>
<accession>A0AB39BK11</accession>
<evidence type="ECO:0000256" key="5">
    <source>
        <dbReference type="ARBA" id="ARBA00012213"/>
    </source>
</evidence>
<dbReference type="EC" id="4.1.3.17" evidence="5"/>
<dbReference type="GO" id="GO:0046872">
    <property type="term" value="F:metal ion binding"/>
    <property type="evidence" value="ECO:0007669"/>
    <property type="project" value="UniProtKB-KW"/>
</dbReference>
<comment type="cofactor">
    <cofactor evidence="2">
        <name>a divalent metal cation</name>
        <dbReference type="ChEBI" id="CHEBI:60240"/>
    </cofactor>
</comment>
<dbReference type="Pfam" id="PF03737">
    <property type="entry name" value="RraA-like"/>
    <property type="match status" value="1"/>
</dbReference>
<evidence type="ECO:0000256" key="13">
    <source>
        <dbReference type="PIRSR" id="PIRSR605493-1"/>
    </source>
</evidence>
<evidence type="ECO:0000256" key="11">
    <source>
        <dbReference type="ARBA" id="ARBA00032305"/>
    </source>
</evidence>
<dbReference type="SUPFAM" id="SSF89562">
    <property type="entry name" value="RraA-like"/>
    <property type="match status" value="1"/>
</dbReference>
<dbReference type="EC" id="4.1.1.112" evidence="6"/>
<dbReference type="EMBL" id="CP162511">
    <property type="protein sequence ID" value="XDI06674.1"/>
    <property type="molecule type" value="Genomic_DNA"/>
</dbReference>
<protein>
    <recommendedName>
        <fullName evidence="7">Putative 4-hydroxy-4-methyl-2-oxoglutarate aldolase</fullName>
        <ecNumber evidence="6">4.1.1.112</ecNumber>
        <ecNumber evidence="5">4.1.3.17</ecNumber>
    </recommendedName>
    <alternativeName>
        <fullName evidence="11">Oxaloacetate decarboxylase</fullName>
    </alternativeName>
    <alternativeName>
        <fullName evidence="9">Regulator of ribonuclease activity homolog</fullName>
    </alternativeName>
    <alternativeName>
        <fullName evidence="10">RraA-like protein</fullName>
    </alternativeName>
</protein>
<comment type="cofactor">
    <cofactor evidence="13">
        <name>Mg(2+)</name>
        <dbReference type="ChEBI" id="CHEBI:18420"/>
    </cofactor>
</comment>
<evidence type="ECO:0000256" key="9">
    <source>
        <dbReference type="ARBA" id="ARBA00029596"/>
    </source>
</evidence>
<evidence type="ECO:0000256" key="4">
    <source>
        <dbReference type="ARBA" id="ARBA00011233"/>
    </source>
</evidence>
<evidence type="ECO:0000256" key="2">
    <source>
        <dbReference type="ARBA" id="ARBA00001968"/>
    </source>
</evidence>
<evidence type="ECO:0000256" key="10">
    <source>
        <dbReference type="ARBA" id="ARBA00030169"/>
    </source>
</evidence>
<dbReference type="AlphaFoldDB" id="A0AB39BK11"/>
<feature type="binding site" evidence="13">
    <location>
        <begin position="80"/>
        <end position="83"/>
    </location>
    <ligand>
        <name>substrate</name>
    </ligand>
</feature>
<keyword evidence="13" id="KW-0479">Metal-binding</keyword>
<dbReference type="Gene3D" id="3.50.30.40">
    <property type="entry name" value="Ribonuclease E inhibitor RraA/RraA-like"/>
    <property type="match status" value="1"/>
</dbReference>
<name>A0AB39BK11_9MICO</name>
<evidence type="ECO:0000256" key="3">
    <source>
        <dbReference type="ARBA" id="ARBA00008621"/>
    </source>
</evidence>
<sequence>MSDSVATAALADVSLRLDVALGVAPTALRPVTAEAAFSGPAVPVAHVGSVDVILMAIDDAARGSVLVVDNGGRDDEACVGDLLTLEASTAGLAGIVIWGRHRDTAQLREIGLPVFSLGAHPFGPRFARAPGAPGTPVSIAAAVVRPGDLVVADDDGVVFAPADRSHELVAAALALQQLEGSQAERMRAGETLRTQLDFSAFREAQRTDPTLTLRTHLARIAKAIEV</sequence>
<dbReference type="GO" id="GO:0047443">
    <property type="term" value="F:4-hydroxy-4-methyl-2-oxoglutarate aldolase activity"/>
    <property type="evidence" value="ECO:0007669"/>
    <property type="project" value="UniProtKB-EC"/>
</dbReference>
<dbReference type="InterPro" id="IPR036704">
    <property type="entry name" value="RraA/RraA-like_sf"/>
</dbReference>
<dbReference type="InterPro" id="IPR005493">
    <property type="entry name" value="RraA/RraA-like"/>
</dbReference>
<evidence type="ECO:0000256" key="12">
    <source>
        <dbReference type="ARBA" id="ARBA00047973"/>
    </source>
</evidence>
<comment type="subunit">
    <text evidence="4">Homotrimer.</text>
</comment>
<dbReference type="RefSeq" id="WP_368499053.1">
    <property type="nucleotide sequence ID" value="NZ_CP162511.1"/>
</dbReference>
<feature type="binding site" evidence="13">
    <location>
        <position position="102"/>
    </location>
    <ligand>
        <name>substrate</name>
    </ligand>
</feature>
<feature type="binding site" evidence="13">
    <location>
        <position position="103"/>
    </location>
    <ligand>
        <name>Mg(2+)</name>
        <dbReference type="ChEBI" id="CHEBI:18420"/>
    </ligand>
</feature>
<organism evidence="14">
    <name type="scientific">Herbiconiux sp. A18JL235</name>
    <dbReference type="NCBI Taxonomy" id="3152363"/>
    <lineage>
        <taxon>Bacteria</taxon>
        <taxon>Bacillati</taxon>
        <taxon>Actinomycetota</taxon>
        <taxon>Actinomycetes</taxon>
        <taxon>Micrococcales</taxon>
        <taxon>Microbacteriaceae</taxon>
        <taxon>Herbiconiux</taxon>
    </lineage>
</organism>
<gene>
    <name evidence="14" type="ORF">ABFY20_06115</name>
</gene>
<comment type="catalytic activity">
    <reaction evidence="1">
        <text>4-hydroxy-4-methyl-2-oxoglutarate = 2 pyruvate</text>
        <dbReference type="Rhea" id="RHEA:22748"/>
        <dbReference type="ChEBI" id="CHEBI:15361"/>
        <dbReference type="ChEBI" id="CHEBI:58276"/>
        <dbReference type="EC" id="4.1.3.17"/>
    </reaction>
</comment>
<dbReference type="GO" id="GO:0008948">
    <property type="term" value="F:oxaloacetate decarboxylase activity"/>
    <property type="evidence" value="ECO:0007669"/>
    <property type="project" value="UniProtKB-EC"/>
</dbReference>
<evidence type="ECO:0000256" key="7">
    <source>
        <dbReference type="ARBA" id="ARBA00016549"/>
    </source>
</evidence>
<dbReference type="PANTHER" id="PTHR33254:SF4">
    <property type="entry name" value="4-HYDROXY-4-METHYL-2-OXOGLUTARATE ALDOLASE 3-RELATED"/>
    <property type="match status" value="1"/>
</dbReference>
<comment type="similarity">
    <text evidence="3">Belongs to the class II aldolase/RraA-like family.</text>
</comment>
<reference evidence="14" key="1">
    <citation type="submission" date="2024-05" db="EMBL/GenBank/DDBJ databases">
        <title>Herbiconiux sp. A18JL235.</title>
        <authorList>
            <person name="Zhang G."/>
        </authorList>
    </citation>
    <scope>NUCLEOTIDE SEQUENCE</scope>
    <source>
        <strain evidence="14">A18JL235</strain>
    </source>
</reference>
<evidence type="ECO:0000313" key="14">
    <source>
        <dbReference type="EMBL" id="XDI06674.1"/>
    </source>
</evidence>
<evidence type="ECO:0000256" key="6">
    <source>
        <dbReference type="ARBA" id="ARBA00012947"/>
    </source>
</evidence>
<dbReference type="CDD" id="cd16841">
    <property type="entry name" value="RraA_family"/>
    <property type="match status" value="1"/>
</dbReference>
<comment type="function">
    <text evidence="8">Catalyzes the aldol cleavage of 4-hydroxy-4-methyl-2-oxoglutarate (HMG) into 2 molecules of pyruvate. Also contains a secondary oxaloacetate (OAA) decarboxylase activity due to the common pyruvate enolate transition state formed following C-C bond cleavage in the retro-aldol and decarboxylation reactions.</text>
</comment>
<evidence type="ECO:0000256" key="8">
    <source>
        <dbReference type="ARBA" id="ARBA00025046"/>
    </source>
</evidence>
<proteinExistence type="inferred from homology"/>
<evidence type="ECO:0000256" key="1">
    <source>
        <dbReference type="ARBA" id="ARBA00001342"/>
    </source>
</evidence>